<dbReference type="OrthoDB" id="10641458at2759"/>
<dbReference type="AlphaFoldDB" id="N6U2J0"/>
<feature type="non-terminal residue" evidence="1">
    <location>
        <position position="1"/>
    </location>
</feature>
<reference evidence="1" key="1">
    <citation type="journal article" date="2013" name="Genome Biol.">
        <title>Draft genome of the mountain pine beetle, Dendroctonus ponderosae Hopkins, a major forest pest.</title>
        <authorList>
            <person name="Keeling C.I."/>
            <person name="Yuen M.M."/>
            <person name="Liao N.Y."/>
            <person name="Docking T.R."/>
            <person name="Chan S.K."/>
            <person name="Taylor G.A."/>
            <person name="Palmquist D.L."/>
            <person name="Jackman S.D."/>
            <person name="Nguyen A."/>
            <person name="Li M."/>
            <person name="Henderson H."/>
            <person name="Janes J.K."/>
            <person name="Zhao Y."/>
            <person name="Pandoh P."/>
            <person name="Moore R."/>
            <person name="Sperling F.A."/>
            <person name="Huber D.P."/>
            <person name="Birol I."/>
            <person name="Jones S.J."/>
            <person name="Bohlmann J."/>
        </authorList>
    </citation>
    <scope>NUCLEOTIDE SEQUENCE</scope>
</reference>
<organism evidence="1">
    <name type="scientific">Dendroctonus ponderosae</name>
    <name type="common">Mountain pine beetle</name>
    <dbReference type="NCBI Taxonomy" id="77166"/>
    <lineage>
        <taxon>Eukaryota</taxon>
        <taxon>Metazoa</taxon>
        <taxon>Ecdysozoa</taxon>
        <taxon>Arthropoda</taxon>
        <taxon>Hexapoda</taxon>
        <taxon>Insecta</taxon>
        <taxon>Pterygota</taxon>
        <taxon>Neoptera</taxon>
        <taxon>Endopterygota</taxon>
        <taxon>Coleoptera</taxon>
        <taxon>Polyphaga</taxon>
        <taxon>Cucujiformia</taxon>
        <taxon>Curculionidae</taxon>
        <taxon>Scolytinae</taxon>
        <taxon>Dendroctonus</taxon>
    </lineage>
</organism>
<name>N6U2J0_DENPD</name>
<protein>
    <submittedName>
        <fullName evidence="1">Uncharacterized protein</fullName>
    </submittedName>
</protein>
<proteinExistence type="predicted"/>
<sequence length="187" mass="21390">MKTSISIDCASQSVSALSDCCTQACNQFFQFMINSEHAYCELADRKKQLDEAQTEDTLVTEEKEQEAIVQRIHSSVADLELAESAVKTIRDTEALKKSECLTYQKNIDDLRKRIEAISKRKGDLKLNRFIWDEILAYKLISNINFVHSTKRICGTVEKKGPVAFKLNRENLTPEQITETLWDLVLKV</sequence>
<evidence type="ECO:0000313" key="1">
    <source>
        <dbReference type="EMBL" id="ENN75775.1"/>
    </source>
</evidence>
<gene>
    <name evidence="1" type="ORF">YQE_07732</name>
</gene>
<dbReference type="EMBL" id="KB741002">
    <property type="protein sequence ID" value="ENN75775.1"/>
    <property type="molecule type" value="Genomic_DNA"/>
</dbReference>
<accession>N6U2J0</accession>
<dbReference type="HOGENOM" id="CLU_1449126_0_0_1"/>